<dbReference type="GO" id="GO:0006950">
    <property type="term" value="P:response to stress"/>
    <property type="evidence" value="ECO:0007669"/>
    <property type="project" value="TreeGrafter"/>
</dbReference>
<dbReference type="PANTHER" id="PTHR33164">
    <property type="entry name" value="TRANSCRIPTIONAL REGULATOR, MARR FAMILY"/>
    <property type="match status" value="1"/>
</dbReference>
<dbReference type="STRING" id="1121393.SAMN02745216_02013"/>
<dbReference type="InterPro" id="IPR039422">
    <property type="entry name" value="MarR/SlyA-like"/>
</dbReference>
<dbReference type="SUPFAM" id="SSF46785">
    <property type="entry name" value="Winged helix' DNA-binding domain"/>
    <property type="match status" value="1"/>
</dbReference>
<dbReference type="EMBL" id="FQZU01000010">
    <property type="protein sequence ID" value="SHJ65487.1"/>
    <property type="molecule type" value="Genomic_DNA"/>
</dbReference>
<name>A0A1M6L2S4_9BACT</name>
<dbReference type="Gene3D" id="1.10.10.10">
    <property type="entry name" value="Winged helix-like DNA-binding domain superfamily/Winged helix DNA-binding domain"/>
    <property type="match status" value="1"/>
</dbReference>
<dbReference type="PROSITE" id="PS50995">
    <property type="entry name" value="HTH_MARR_2"/>
    <property type="match status" value="1"/>
</dbReference>
<reference evidence="3" key="1">
    <citation type="submission" date="2016-11" db="EMBL/GenBank/DDBJ databases">
        <authorList>
            <person name="Varghese N."/>
            <person name="Submissions S."/>
        </authorList>
    </citation>
    <scope>NUCLEOTIDE SEQUENCE [LARGE SCALE GENOMIC DNA]</scope>
    <source>
        <strain evidence="3">DSM 16219</strain>
    </source>
</reference>
<dbReference type="InterPro" id="IPR011991">
    <property type="entry name" value="ArsR-like_HTH"/>
</dbReference>
<dbReference type="InterPro" id="IPR036390">
    <property type="entry name" value="WH_DNA-bd_sf"/>
</dbReference>
<dbReference type="GO" id="GO:0003677">
    <property type="term" value="F:DNA binding"/>
    <property type="evidence" value="ECO:0007669"/>
    <property type="project" value="UniProtKB-KW"/>
</dbReference>
<organism evidence="2 3">
    <name type="scientific">Desulfatibacillum alkenivorans DSM 16219</name>
    <dbReference type="NCBI Taxonomy" id="1121393"/>
    <lineage>
        <taxon>Bacteria</taxon>
        <taxon>Pseudomonadati</taxon>
        <taxon>Thermodesulfobacteriota</taxon>
        <taxon>Desulfobacteria</taxon>
        <taxon>Desulfobacterales</taxon>
        <taxon>Desulfatibacillaceae</taxon>
        <taxon>Desulfatibacillum</taxon>
    </lineage>
</organism>
<feature type="domain" description="HTH marR-type" evidence="1">
    <location>
        <begin position="16"/>
        <end position="148"/>
    </location>
</feature>
<dbReference type="AlphaFoldDB" id="A0A1M6L2S4"/>
<dbReference type="Proteomes" id="UP000183994">
    <property type="component" value="Unassembled WGS sequence"/>
</dbReference>
<dbReference type="PANTHER" id="PTHR33164:SF94">
    <property type="entry name" value="TRANSCRIPTIONAL REGULATORY PROTEIN-RELATED"/>
    <property type="match status" value="1"/>
</dbReference>
<proteinExistence type="predicted"/>
<keyword evidence="3" id="KW-1185">Reference proteome</keyword>
<dbReference type="Pfam" id="PF01047">
    <property type="entry name" value="MarR"/>
    <property type="match status" value="1"/>
</dbReference>
<evidence type="ECO:0000313" key="3">
    <source>
        <dbReference type="Proteomes" id="UP000183994"/>
    </source>
</evidence>
<dbReference type="OrthoDB" id="512297at2"/>
<evidence type="ECO:0000313" key="2">
    <source>
        <dbReference type="EMBL" id="SHJ65487.1"/>
    </source>
</evidence>
<sequence length="186" mass="21099">MHSEEVLEQARFIFSSVVMMRDLMFRAQRKSAWFAKRSGLESLTLPQMHAVFAVQARGEVTISQLAEALDVSPPSVSVMVDRLVEKGVLQRRHCKEDRRRVMVCMSPKIDGAMKEFEDTGLSVFAGIVEKIGPETSRKWVEVFEEIRKSLDDGDLVGWEKIFKTQMERRGSRRYAGGRAKSGDADS</sequence>
<dbReference type="CDD" id="cd00090">
    <property type="entry name" value="HTH_ARSR"/>
    <property type="match status" value="1"/>
</dbReference>
<gene>
    <name evidence="2" type="ORF">SAMN02745216_02013</name>
</gene>
<dbReference type="GO" id="GO:0003700">
    <property type="term" value="F:DNA-binding transcription factor activity"/>
    <property type="evidence" value="ECO:0007669"/>
    <property type="project" value="InterPro"/>
</dbReference>
<evidence type="ECO:0000259" key="1">
    <source>
        <dbReference type="PROSITE" id="PS50995"/>
    </source>
</evidence>
<dbReference type="RefSeq" id="WP_083610924.1">
    <property type="nucleotide sequence ID" value="NZ_FQZU01000010.1"/>
</dbReference>
<protein>
    <submittedName>
        <fullName evidence="2">DNA-binding transcriptional regulator, MarR family</fullName>
    </submittedName>
</protein>
<keyword evidence="2" id="KW-0238">DNA-binding</keyword>
<dbReference type="InterPro" id="IPR036388">
    <property type="entry name" value="WH-like_DNA-bd_sf"/>
</dbReference>
<dbReference type="SMART" id="SM00347">
    <property type="entry name" value="HTH_MARR"/>
    <property type="match status" value="1"/>
</dbReference>
<dbReference type="InterPro" id="IPR000835">
    <property type="entry name" value="HTH_MarR-typ"/>
</dbReference>
<accession>A0A1M6L2S4</accession>